<organism evidence="1 2">
    <name type="scientific">Trifolium medium</name>
    <dbReference type="NCBI Taxonomy" id="97028"/>
    <lineage>
        <taxon>Eukaryota</taxon>
        <taxon>Viridiplantae</taxon>
        <taxon>Streptophyta</taxon>
        <taxon>Embryophyta</taxon>
        <taxon>Tracheophyta</taxon>
        <taxon>Spermatophyta</taxon>
        <taxon>Magnoliopsida</taxon>
        <taxon>eudicotyledons</taxon>
        <taxon>Gunneridae</taxon>
        <taxon>Pentapetalae</taxon>
        <taxon>rosids</taxon>
        <taxon>fabids</taxon>
        <taxon>Fabales</taxon>
        <taxon>Fabaceae</taxon>
        <taxon>Papilionoideae</taxon>
        <taxon>50 kb inversion clade</taxon>
        <taxon>NPAAA clade</taxon>
        <taxon>Hologalegina</taxon>
        <taxon>IRL clade</taxon>
        <taxon>Trifolieae</taxon>
        <taxon>Trifolium</taxon>
    </lineage>
</organism>
<dbReference type="AlphaFoldDB" id="A0A392W7T9"/>
<sequence>ALETLRIVVEEDDENKVVAGTVG</sequence>
<protein>
    <submittedName>
        <fullName evidence="1">Uncharacterized protein</fullName>
    </submittedName>
</protein>
<dbReference type="Proteomes" id="UP000265520">
    <property type="component" value="Unassembled WGS sequence"/>
</dbReference>
<reference evidence="1 2" key="1">
    <citation type="journal article" date="2018" name="Front. Plant Sci.">
        <title>Red Clover (Trifolium pratense) and Zigzag Clover (T. medium) - A Picture of Genomic Similarities and Differences.</title>
        <authorList>
            <person name="Dluhosova J."/>
            <person name="Istvanek J."/>
            <person name="Nedelnik J."/>
            <person name="Repkova J."/>
        </authorList>
    </citation>
    <scope>NUCLEOTIDE SEQUENCE [LARGE SCALE GENOMIC DNA]</scope>
    <source>
        <strain evidence="2">cv. 10/8</strain>
        <tissue evidence="1">Leaf</tissue>
    </source>
</reference>
<evidence type="ECO:0000313" key="1">
    <source>
        <dbReference type="EMBL" id="MCI95191.1"/>
    </source>
</evidence>
<proteinExistence type="predicted"/>
<dbReference type="EMBL" id="LXQA011378946">
    <property type="protein sequence ID" value="MCI95191.1"/>
    <property type="molecule type" value="Genomic_DNA"/>
</dbReference>
<comment type="caution">
    <text evidence="1">The sequence shown here is derived from an EMBL/GenBank/DDBJ whole genome shotgun (WGS) entry which is preliminary data.</text>
</comment>
<evidence type="ECO:0000313" key="2">
    <source>
        <dbReference type="Proteomes" id="UP000265520"/>
    </source>
</evidence>
<name>A0A392W7T9_9FABA</name>
<keyword evidence="2" id="KW-1185">Reference proteome</keyword>
<accession>A0A392W7T9</accession>
<feature type="non-terminal residue" evidence="1">
    <location>
        <position position="1"/>
    </location>
</feature>